<evidence type="ECO:0000259" key="2">
    <source>
        <dbReference type="Pfam" id="PF09925"/>
    </source>
</evidence>
<organism evidence="3 4">
    <name type="scientific">Salirhabdus euzebyi</name>
    <dbReference type="NCBI Taxonomy" id="394506"/>
    <lineage>
        <taxon>Bacteria</taxon>
        <taxon>Bacillati</taxon>
        <taxon>Bacillota</taxon>
        <taxon>Bacilli</taxon>
        <taxon>Bacillales</taxon>
        <taxon>Bacillaceae</taxon>
        <taxon>Salirhabdus</taxon>
    </lineage>
</organism>
<feature type="transmembrane region" description="Helical" evidence="1">
    <location>
        <begin position="94"/>
        <end position="113"/>
    </location>
</feature>
<feature type="transmembrane region" description="Helical" evidence="1">
    <location>
        <begin position="168"/>
        <end position="184"/>
    </location>
</feature>
<gene>
    <name evidence="3" type="ORF">HNQ94_001451</name>
</gene>
<evidence type="ECO:0000313" key="4">
    <source>
        <dbReference type="Proteomes" id="UP000581688"/>
    </source>
</evidence>
<evidence type="ECO:0000313" key="3">
    <source>
        <dbReference type="EMBL" id="MBB6453003.1"/>
    </source>
</evidence>
<proteinExistence type="predicted"/>
<feature type="transmembrane region" description="Helical" evidence="1">
    <location>
        <begin position="119"/>
        <end position="138"/>
    </location>
</feature>
<accession>A0A841Q3Q8</accession>
<feature type="transmembrane region" description="Helical" evidence="1">
    <location>
        <begin position="191"/>
        <end position="210"/>
    </location>
</feature>
<evidence type="ECO:0000256" key="1">
    <source>
        <dbReference type="SAM" id="Phobius"/>
    </source>
</evidence>
<keyword evidence="1" id="KW-0472">Membrane</keyword>
<dbReference type="RefSeq" id="WP_174495874.1">
    <property type="nucleotide sequence ID" value="NZ_CADDWK010000004.1"/>
</dbReference>
<feature type="domain" description="DUF2157" evidence="2">
    <location>
        <begin position="11"/>
        <end position="146"/>
    </location>
</feature>
<feature type="transmembrane region" description="Helical" evidence="1">
    <location>
        <begin position="145"/>
        <end position="162"/>
    </location>
</feature>
<feature type="transmembrane region" description="Helical" evidence="1">
    <location>
        <begin position="38"/>
        <end position="56"/>
    </location>
</feature>
<feature type="transmembrane region" description="Helical" evidence="1">
    <location>
        <begin position="348"/>
        <end position="364"/>
    </location>
</feature>
<keyword evidence="1" id="KW-1133">Transmembrane helix</keyword>
<feature type="transmembrane region" description="Helical" evidence="1">
    <location>
        <begin position="370"/>
        <end position="387"/>
    </location>
</feature>
<dbReference type="AlphaFoldDB" id="A0A841Q3Q8"/>
<feature type="transmembrane region" description="Helical" evidence="1">
    <location>
        <begin position="62"/>
        <end position="82"/>
    </location>
</feature>
<dbReference type="Proteomes" id="UP000581688">
    <property type="component" value="Unassembled WGS sequence"/>
</dbReference>
<protein>
    <submittedName>
        <fullName evidence="3">Putative membrane protein</fullName>
    </submittedName>
</protein>
<dbReference type="InterPro" id="IPR018677">
    <property type="entry name" value="DUF2157"/>
</dbReference>
<name>A0A841Q3Q8_9BACI</name>
<reference evidence="3 4" key="1">
    <citation type="submission" date="2020-08" db="EMBL/GenBank/DDBJ databases">
        <title>Genomic Encyclopedia of Type Strains, Phase IV (KMG-IV): sequencing the most valuable type-strain genomes for metagenomic binning, comparative biology and taxonomic classification.</title>
        <authorList>
            <person name="Goeker M."/>
        </authorList>
    </citation>
    <scope>NUCLEOTIDE SEQUENCE [LARGE SCALE GENOMIC DNA]</scope>
    <source>
        <strain evidence="3 4">DSM 19612</strain>
    </source>
</reference>
<feature type="transmembrane region" description="Helical" evidence="1">
    <location>
        <begin position="216"/>
        <end position="232"/>
    </location>
</feature>
<keyword evidence="1" id="KW-0812">Transmembrane</keyword>
<dbReference type="EMBL" id="JACHGH010000004">
    <property type="protein sequence ID" value="MBB6453003.1"/>
    <property type="molecule type" value="Genomic_DNA"/>
</dbReference>
<keyword evidence="4" id="KW-1185">Reference proteome</keyword>
<sequence>MKRKQVEREGEKWVREGIITLDQYNSILNRYPKKNEHAVLLIFAAIFIGLGFLTFIASNWSFLPAVAKMTIIIVSLLVFYIVGEWIYENRSKKVGLSFYTIGLFLFGAGIFLTGQMYHYTFYDAFPFFIWTLASIFVYLHRRETFLLFFVLLILTVGQLYEAFQFSDFNGWIAILLVVWFYLFLKVHKKPVYWLSYLFGISMLAHFFIFSISEWEYVMFLPMILFVYLIGEIQGKPYIKNPIQTIAQSTMFIVLTVHVFLLGINGFMEGLEMDIKFHLSYASLFIGLIAWKIYKQKFGELTDLILFIPVLYLGNFADFASLLVLFVFSVTYLTLGYQDWDQHKVNKGTIALIISTIVAYIQLAWDYLDKSLFFFVGGVFLFALSYFLEKRRRNVVRKQRSDG</sequence>
<comment type="caution">
    <text evidence="3">The sequence shown here is derived from an EMBL/GenBank/DDBJ whole genome shotgun (WGS) entry which is preliminary data.</text>
</comment>
<feature type="transmembrane region" description="Helical" evidence="1">
    <location>
        <begin position="244"/>
        <end position="262"/>
    </location>
</feature>
<dbReference type="Pfam" id="PF09925">
    <property type="entry name" value="DUF2157"/>
    <property type="match status" value="1"/>
</dbReference>